<feature type="transmembrane region" description="Helical" evidence="7">
    <location>
        <begin position="386"/>
        <end position="409"/>
    </location>
</feature>
<dbReference type="PANTHER" id="PTHR23502">
    <property type="entry name" value="MAJOR FACILITATOR SUPERFAMILY"/>
    <property type="match status" value="1"/>
</dbReference>
<feature type="transmembrane region" description="Helical" evidence="7">
    <location>
        <begin position="146"/>
        <end position="166"/>
    </location>
</feature>
<keyword evidence="2" id="KW-0813">Transport</keyword>
<dbReference type="OMA" id="FKQWGFN"/>
<name>A0A1Y2F594_PROLT</name>
<evidence type="ECO:0000256" key="7">
    <source>
        <dbReference type="SAM" id="Phobius"/>
    </source>
</evidence>
<feature type="transmembrane region" description="Helical" evidence="7">
    <location>
        <begin position="461"/>
        <end position="479"/>
    </location>
</feature>
<accession>A0A1Y2F594</accession>
<evidence type="ECO:0000313" key="9">
    <source>
        <dbReference type="EMBL" id="ORY78516.1"/>
    </source>
</evidence>
<dbReference type="GO" id="GO:0005886">
    <property type="term" value="C:plasma membrane"/>
    <property type="evidence" value="ECO:0007669"/>
    <property type="project" value="TreeGrafter"/>
</dbReference>
<dbReference type="PANTHER" id="PTHR23502:SF3">
    <property type="entry name" value="MAJOR FACILITATOR SUPERFAMILY (MFS) PROFILE DOMAIN-CONTAINING PROTEIN-RELATED"/>
    <property type="match status" value="1"/>
</dbReference>
<feature type="region of interest" description="Disordered" evidence="6">
    <location>
        <begin position="502"/>
        <end position="535"/>
    </location>
</feature>
<dbReference type="SUPFAM" id="SSF103473">
    <property type="entry name" value="MFS general substrate transporter"/>
    <property type="match status" value="1"/>
</dbReference>
<gene>
    <name evidence="9" type="ORF">BCR37DRAFT_382159</name>
</gene>
<comment type="subcellular location">
    <subcellularLocation>
        <location evidence="1">Membrane</location>
        <topology evidence="1">Multi-pass membrane protein</topology>
    </subcellularLocation>
</comment>
<dbReference type="InterPro" id="IPR020846">
    <property type="entry name" value="MFS_dom"/>
</dbReference>
<keyword evidence="4 7" id="KW-1133">Transmembrane helix</keyword>
<reference evidence="9 10" key="1">
    <citation type="submission" date="2016-07" db="EMBL/GenBank/DDBJ databases">
        <title>Pervasive Adenine N6-methylation of Active Genes in Fungi.</title>
        <authorList>
            <consortium name="DOE Joint Genome Institute"/>
            <person name="Mondo S.J."/>
            <person name="Dannebaum R.O."/>
            <person name="Kuo R.C."/>
            <person name="Labutti K."/>
            <person name="Haridas S."/>
            <person name="Kuo A."/>
            <person name="Salamov A."/>
            <person name="Ahrendt S.R."/>
            <person name="Lipzen A."/>
            <person name="Sullivan W."/>
            <person name="Andreopoulos W.B."/>
            <person name="Clum A."/>
            <person name="Lindquist E."/>
            <person name="Daum C."/>
            <person name="Ramamoorthy G.K."/>
            <person name="Gryganskyi A."/>
            <person name="Culley D."/>
            <person name="Magnuson J.K."/>
            <person name="James T.Y."/>
            <person name="O'Malley M.A."/>
            <person name="Stajich J.E."/>
            <person name="Spatafora J.W."/>
            <person name="Visel A."/>
            <person name="Grigoriev I.V."/>
        </authorList>
    </citation>
    <scope>NUCLEOTIDE SEQUENCE [LARGE SCALE GENOMIC DNA]</scope>
    <source>
        <strain evidence="9 10">12-1054</strain>
    </source>
</reference>
<dbReference type="InterPro" id="IPR011701">
    <property type="entry name" value="MFS"/>
</dbReference>
<feature type="transmembrane region" description="Helical" evidence="7">
    <location>
        <begin position="362"/>
        <end position="380"/>
    </location>
</feature>
<evidence type="ECO:0000256" key="3">
    <source>
        <dbReference type="ARBA" id="ARBA00022692"/>
    </source>
</evidence>
<dbReference type="FunFam" id="1.20.1250.20:FF:000088">
    <property type="entry name" value="MFS multidrug transporter, putative"/>
    <property type="match status" value="1"/>
</dbReference>
<evidence type="ECO:0000256" key="1">
    <source>
        <dbReference type="ARBA" id="ARBA00004141"/>
    </source>
</evidence>
<proteinExistence type="predicted"/>
<organism evidence="9 10">
    <name type="scientific">Protomyces lactucae-debilis</name>
    <dbReference type="NCBI Taxonomy" id="2754530"/>
    <lineage>
        <taxon>Eukaryota</taxon>
        <taxon>Fungi</taxon>
        <taxon>Dikarya</taxon>
        <taxon>Ascomycota</taxon>
        <taxon>Taphrinomycotina</taxon>
        <taxon>Taphrinomycetes</taxon>
        <taxon>Taphrinales</taxon>
        <taxon>Protomycetaceae</taxon>
        <taxon>Protomyces</taxon>
    </lineage>
</organism>
<evidence type="ECO:0000256" key="6">
    <source>
        <dbReference type="SAM" id="MobiDB-lite"/>
    </source>
</evidence>
<protein>
    <submittedName>
        <fullName evidence="9">MFS multidrug transporter</fullName>
    </submittedName>
</protein>
<dbReference type="PROSITE" id="PS50850">
    <property type="entry name" value="MFS"/>
    <property type="match status" value="1"/>
</dbReference>
<dbReference type="Pfam" id="PF07690">
    <property type="entry name" value="MFS_1"/>
    <property type="match status" value="1"/>
</dbReference>
<dbReference type="Proteomes" id="UP000193685">
    <property type="component" value="Unassembled WGS sequence"/>
</dbReference>
<keyword evidence="5 7" id="KW-0472">Membrane</keyword>
<feature type="transmembrane region" description="Helical" evidence="7">
    <location>
        <begin position="321"/>
        <end position="341"/>
    </location>
</feature>
<keyword evidence="3 7" id="KW-0812">Transmembrane</keyword>
<dbReference type="EMBL" id="MCFI01000017">
    <property type="protein sequence ID" value="ORY78516.1"/>
    <property type="molecule type" value="Genomic_DNA"/>
</dbReference>
<dbReference type="Gene3D" id="1.20.1250.20">
    <property type="entry name" value="MFS general substrate transporter like domains"/>
    <property type="match status" value="1"/>
</dbReference>
<dbReference type="RefSeq" id="XP_040723397.1">
    <property type="nucleotide sequence ID" value="XM_040869818.1"/>
</dbReference>
<dbReference type="STRING" id="56484.A0A1Y2F594"/>
<evidence type="ECO:0000259" key="8">
    <source>
        <dbReference type="PROSITE" id="PS50850"/>
    </source>
</evidence>
<comment type="caution">
    <text evidence="9">The sequence shown here is derived from an EMBL/GenBank/DDBJ whole genome shotgun (WGS) entry which is preliminary data.</text>
</comment>
<feature type="transmembrane region" description="Helical" evidence="7">
    <location>
        <begin position="274"/>
        <end position="301"/>
    </location>
</feature>
<dbReference type="GeneID" id="63786417"/>
<feature type="domain" description="Major facilitator superfamily (MFS) profile" evidence="8">
    <location>
        <begin position="54"/>
        <end position="484"/>
    </location>
</feature>
<keyword evidence="10" id="KW-1185">Reference proteome</keyword>
<feature type="compositionally biased region" description="Basic and acidic residues" evidence="6">
    <location>
        <begin position="511"/>
        <end position="523"/>
    </location>
</feature>
<dbReference type="InterPro" id="IPR036259">
    <property type="entry name" value="MFS_trans_sf"/>
</dbReference>
<dbReference type="GO" id="GO:0022857">
    <property type="term" value="F:transmembrane transporter activity"/>
    <property type="evidence" value="ECO:0007669"/>
    <property type="project" value="InterPro"/>
</dbReference>
<evidence type="ECO:0000256" key="5">
    <source>
        <dbReference type="ARBA" id="ARBA00023136"/>
    </source>
</evidence>
<sequence length="535" mass="58996">MSEVKLLFNSISRKFTREPAYDVQKLQGKRRTITKSECRHLFAYEWSSWKKWTVLTVIFVVQLSMNFNASSVGNAVTGISDEYGVSLPAARLAQSLFLIAYGIGSELWAPWSEGLLGRWQVLQGSLFLVNVWDILVAASPNFASVVIGRILGGASSAGGSVTLGIVNDLYHVDVHGYALNYVVLSSVSGSVLGPVVGGFIEANLNWRWVFWVQLIFGGVTQLMHALLVPETNPTVLMDREARRRRTENNENIWGPSEETTLDFKEIRRIWARPFIMFATEPVVGLLCLLSGFSDSLIFTFIEGFRPVTAQYGFSIIQNGLFFISLLVGYLIAYIYFLPFVSHDIKKRKASPGKIKPETRLDGLLWVVPLLPAGLFFFSWSSLGPAYVPWIVPAIAAVLIGVANSAIYMATIDYLVVLYGSYSASATGGNALARDVLAGVAAFYSAPFFAYFERNTLEYPTTILACIAVVLVIPVYVFYFNGEYFCRHSKFAQQLAKDEAAEADASSASDGKMSDRESAKDDATLHGGSASHQEKV</sequence>
<dbReference type="OrthoDB" id="5376138at2759"/>
<feature type="transmembrane region" description="Helical" evidence="7">
    <location>
        <begin position="178"/>
        <end position="200"/>
    </location>
</feature>
<evidence type="ECO:0000256" key="4">
    <source>
        <dbReference type="ARBA" id="ARBA00022989"/>
    </source>
</evidence>
<evidence type="ECO:0000256" key="2">
    <source>
        <dbReference type="ARBA" id="ARBA00022448"/>
    </source>
</evidence>
<evidence type="ECO:0000313" key="10">
    <source>
        <dbReference type="Proteomes" id="UP000193685"/>
    </source>
</evidence>
<feature type="transmembrane region" description="Helical" evidence="7">
    <location>
        <begin position="206"/>
        <end position="227"/>
    </location>
</feature>
<dbReference type="AlphaFoldDB" id="A0A1Y2F594"/>